<gene>
    <name evidence="2" type="ORF">IGX34_10280</name>
</gene>
<evidence type="ECO:0000259" key="1">
    <source>
        <dbReference type="SMART" id="SM01008"/>
    </source>
</evidence>
<evidence type="ECO:0000313" key="2">
    <source>
        <dbReference type="EMBL" id="MBE1160776.1"/>
    </source>
</evidence>
<dbReference type="InterPro" id="IPR008274">
    <property type="entry name" value="AldOxase/xan_DH_MoCoBD1"/>
</dbReference>
<sequence>MNKQPDPAPVEPANVDLGRRHALQAGGLAIAFLWLGTGGTASAMISARRQAGDGAAAQADGNPSFAPNAFIRIDTSGKVRLVMPSAEMGQSIYTGCSMLLAEELGVGLDQITVEHSPPSDELYGIPLLGGQITGGSTSTRATWQVLREAGAVARSMLVSAAAAQWHVDPASCTVDRGTVHHVASGRSLGFGALATAAGKLPMPDKVQLTDPKDFKLIGKPMRRVDAVDKIKGATQFGIDVQVPGMKVATVMACPTFGGKLASLDDKAARALPGVIEVLRLDNAVAVVGEHFWAAKQGLHALNIHWDRGENANLTTQQLRDGLADAARHGKGIPARNDGDQPQGTLVQSEYRSPMLAHATMEPMNATVHVTPDQCEIWVGTQVPARAQQEAAKITGLPLDKVIVHNQYLGGGFGRRLETDWVEQAVAFAKQVPYPLKVVWTREEDIRHDRMRPMYHDVISAVVDADGKPVWYGYRTSGSSVLARFAPAAMGKDGMDSDAVECVAEIPYDIPKGKVEWIRHDMPTGLVTGWWRGVGPTHNLFVVESFIDELAHRAKQDPLAYRRALLQKSPRALGVLNLAAEKIGWGAQPLPARTGRGIAVAEPFGSHVCAIVEAEVTPQGEVRLRRVVVGIDVGIAVNTSSIEAQVQGGLIFGLSAAMYSGLSIKDGAIEQGNFNDYRVLRINESPLVEVHRVINAEPPGGLGEVGTAIAAPALANAIFAATGVRLYQLPVDRALLVQSPDALKSVAAASTDTGRVPA</sequence>
<dbReference type="Gene3D" id="3.30.365.10">
    <property type="entry name" value="Aldehyde oxidase/xanthine dehydrogenase, molybdopterin binding domain"/>
    <property type="match status" value="4"/>
</dbReference>
<name>A0ABR9G9S6_9GAMM</name>
<dbReference type="InterPro" id="IPR046867">
    <property type="entry name" value="AldOxase/xan_DH_MoCoBD2"/>
</dbReference>
<dbReference type="InterPro" id="IPR006311">
    <property type="entry name" value="TAT_signal"/>
</dbReference>
<dbReference type="InterPro" id="IPR037165">
    <property type="entry name" value="AldOxase/xan_DH_Mopterin-bd_sf"/>
</dbReference>
<dbReference type="SMART" id="SM01008">
    <property type="entry name" value="Ald_Xan_dh_C"/>
    <property type="match status" value="1"/>
</dbReference>
<keyword evidence="3" id="KW-1185">Reference proteome</keyword>
<accession>A0ABR9G9S6</accession>
<reference evidence="2 3" key="1">
    <citation type="submission" date="2020-09" db="EMBL/GenBank/DDBJ databases">
        <title>Dyella sp. 7MK23 isolated from forest soil.</title>
        <authorList>
            <person name="Fu J."/>
        </authorList>
    </citation>
    <scope>NUCLEOTIDE SEQUENCE [LARGE SCALE GENOMIC DNA]</scope>
    <source>
        <strain evidence="2 3">7MK23</strain>
    </source>
</reference>
<dbReference type="Pfam" id="PF02738">
    <property type="entry name" value="MoCoBD_1"/>
    <property type="match status" value="1"/>
</dbReference>
<dbReference type="Proteomes" id="UP000651010">
    <property type="component" value="Unassembled WGS sequence"/>
</dbReference>
<dbReference type="InterPro" id="IPR012368">
    <property type="entry name" value="OxRdtase_Mopterin-bd_su_IorB"/>
</dbReference>
<dbReference type="InterPro" id="IPR052516">
    <property type="entry name" value="N-heterocyclic_Hydroxylase"/>
</dbReference>
<dbReference type="SUPFAM" id="SSF56003">
    <property type="entry name" value="Molybdenum cofactor-binding domain"/>
    <property type="match status" value="2"/>
</dbReference>
<comment type="caution">
    <text evidence="2">The sequence shown here is derived from an EMBL/GenBank/DDBJ whole genome shotgun (WGS) entry which is preliminary data.</text>
</comment>
<evidence type="ECO:0000313" key="3">
    <source>
        <dbReference type="Proteomes" id="UP000651010"/>
    </source>
</evidence>
<dbReference type="Pfam" id="PF20256">
    <property type="entry name" value="MoCoBD_2"/>
    <property type="match status" value="2"/>
</dbReference>
<protein>
    <submittedName>
        <fullName evidence="2">Xanthine dehydrogenase family protein molybdopterin-binding subunit</fullName>
    </submittedName>
</protein>
<organism evidence="2 3">
    <name type="scientific">Dyella acidiphila</name>
    <dbReference type="NCBI Taxonomy" id="2775866"/>
    <lineage>
        <taxon>Bacteria</taxon>
        <taxon>Pseudomonadati</taxon>
        <taxon>Pseudomonadota</taxon>
        <taxon>Gammaproteobacteria</taxon>
        <taxon>Lysobacterales</taxon>
        <taxon>Rhodanobacteraceae</taxon>
        <taxon>Dyella</taxon>
    </lineage>
</organism>
<dbReference type="PIRSF" id="PIRSF036389">
    <property type="entry name" value="IOR_B"/>
    <property type="match status" value="1"/>
</dbReference>
<dbReference type="Gene3D" id="3.90.1170.50">
    <property type="entry name" value="Aldehyde oxidase/xanthine dehydrogenase, a/b hammerhead"/>
    <property type="match status" value="1"/>
</dbReference>
<dbReference type="PANTHER" id="PTHR47495">
    <property type="entry name" value="ALDEHYDE DEHYDROGENASE"/>
    <property type="match status" value="1"/>
</dbReference>
<dbReference type="EMBL" id="JACZZA010000005">
    <property type="protein sequence ID" value="MBE1160776.1"/>
    <property type="molecule type" value="Genomic_DNA"/>
</dbReference>
<feature type="domain" description="Aldehyde oxidase/xanthine dehydrogenase a/b hammerhead" evidence="1">
    <location>
        <begin position="231"/>
        <end position="309"/>
    </location>
</feature>
<dbReference type="PROSITE" id="PS51318">
    <property type="entry name" value="TAT"/>
    <property type="match status" value="1"/>
</dbReference>
<proteinExistence type="predicted"/>
<dbReference type="InterPro" id="IPR000674">
    <property type="entry name" value="Ald_Oxase/Xan_DH_a/b"/>
</dbReference>
<dbReference type="PANTHER" id="PTHR47495:SF2">
    <property type="entry name" value="ALDEHYDE DEHYDROGENASE"/>
    <property type="match status" value="1"/>
</dbReference>
<dbReference type="RefSeq" id="WP_192555627.1">
    <property type="nucleotide sequence ID" value="NZ_JACZZA010000005.1"/>
</dbReference>